<dbReference type="InterPro" id="IPR054293">
    <property type="entry name" value="DUF7029"/>
</dbReference>
<feature type="chain" id="PRO_5025677242" description="DUF7029 domain-containing protein" evidence="1">
    <location>
        <begin position="20"/>
        <end position="617"/>
    </location>
</feature>
<dbReference type="EMBL" id="MU004233">
    <property type="protein sequence ID" value="KAF2671329.1"/>
    <property type="molecule type" value="Genomic_DNA"/>
</dbReference>
<name>A0A6A6UGC4_9PEZI</name>
<evidence type="ECO:0000313" key="3">
    <source>
        <dbReference type="EMBL" id="KAF2671329.1"/>
    </source>
</evidence>
<keyword evidence="4" id="KW-1185">Reference proteome</keyword>
<keyword evidence="1" id="KW-0732">Signal</keyword>
<dbReference type="AlphaFoldDB" id="A0A6A6UGC4"/>
<reference evidence="3" key="1">
    <citation type="journal article" date="2020" name="Stud. Mycol.">
        <title>101 Dothideomycetes genomes: a test case for predicting lifestyles and emergence of pathogens.</title>
        <authorList>
            <person name="Haridas S."/>
            <person name="Albert R."/>
            <person name="Binder M."/>
            <person name="Bloem J."/>
            <person name="Labutti K."/>
            <person name="Salamov A."/>
            <person name="Andreopoulos B."/>
            <person name="Baker S."/>
            <person name="Barry K."/>
            <person name="Bills G."/>
            <person name="Bluhm B."/>
            <person name="Cannon C."/>
            <person name="Castanera R."/>
            <person name="Culley D."/>
            <person name="Daum C."/>
            <person name="Ezra D."/>
            <person name="Gonzalez J."/>
            <person name="Henrissat B."/>
            <person name="Kuo A."/>
            <person name="Liang C."/>
            <person name="Lipzen A."/>
            <person name="Lutzoni F."/>
            <person name="Magnuson J."/>
            <person name="Mondo S."/>
            <person name="Nolan M."/>
            <person name="Ohm R."/>
            <person name="Pangilinan J."/>
            <person name="Park H.-J."/>
            <person name="Ramirez L."/>
            <person name="Alfaro M."/>
            <person name="Sun H."/>
            <person name="Tritt A."/>
            <person name="Yoshinaga Y."/>
            <person name="Zwiers L.-H."/>
            <person name="Turgeon B."/>
            <person name="Goodwin S."/>
            <person name="Spatafora J."/>
            <person name="Crous P."/>
            <person name="Grigoriev I."/>
        </authorList>
    </citation>
    <scope>NUCLEOTIDE SEQUENCE</scope>
    <source>
        <strain evidence="3">CBS 115976</strain>
    </source>
</reference>
<accession>A0A6A6UGC4</accession>
<feature type="signal peptide" evidence="1">
    <location>
        <begin position="1"/>
        <end position="19"/>
    </location>
</feature>
<organism evidence="3 4">
    <name type="scientific">Microthyrium microscopicum</name>
    <dbReference type="NCBI Taxonomy" id="703497"/>
    <lineage>
        <taxon>Eukaryota</taxon>
        <taxon>Fungi</taxon>
        <taxon>Dikarya</taxon>
        <taxon>Ascomycota</taxon>
        <taxon>Pezizomycotina</taxon>
        <taxon>Dothideomycetes</taxon>
        <taxon>Dothideomycetes incertae sedis</taxon>
        <taxon>Microthyriales</taxon>
        <taxon>Microthyriaceae</taxon>
        <taxon>Microthyrium</taxon>
    </lineage>
</organism>
<dbReference type="Proteomes" id="UP000799302">
    <property type="component" value="Unassembled WGS sequence"/>
</dbReference>
<sequence length="617" mass="65328">MYLQLVILWFLSSISFVTAAIHASEESGLYTLHAATRRHLSERATAISLTTHAELHFMDNRYDVSTHSTAPTMAVRLQNKKPFLLLEDYDHLLRSIDCVSSSHLEIEIGDEKISEESLATWSNVVGSYMITSHSGCGTDGERVVYSVRSITSPREGALLFEVDEARWSETSFEFSFKYEQSTAQHQILHPSRLAKRGQFSGSAITPSPANASQVQSVSGNLSFSAVNKTLDLSNLGPVALPITVGCVRCETTGLITLTDSNIQPPNLNITNLRNNGSFADIFGSGKAILQANNVTAHIELSISPQLGTQSFTYTLIAAPPSPVGFQIPNFGALGLTSSLDLVFSVTVAANVTFTAGFDLTVPSGSQIAIDLAHPERSSVIGFANTTLKALPFQANVDNLNLTTSLTIKPNIQVGILLLDGKINATADAALELPTLSTTITPLSADTVDINCNAANNTKKAITNQSSTNQNTTNEMIEDSTDSTFLSQFPNLLNLVPRVSFAVDLSAQAKLAIPGLGPVQTQKKIYQIASGLPTACLAFDKQAESGREYVPASTALAQVKAAESKAAASSASASSSSAAAAAAKATGGAAKKSMAAGSRPGMWMIGRVVMPLALAWAV</sequence>
<dbReference type="OrthoDB" id="5382170at2759"/>
<gene>
    <name evidence="3" type="ORF">BT63DRAFT_412377</name>
</gene>
<feature type="domain" description="DUF7029" evidence="2">
    <location>
        <begin position="77"/>
        <end position="170"/>
    </location>
</feature>
<proteinExistence type="predicted"/>
<evidence type="ECO:0000256" key="1">
    <source>
        <dbReference type="SAM" id="SignalP"/>
    </source>
</evidence>
<evidence type="ECO:0000259" key="2">
    <source>
        <dbReference type="Pfam" id="PF22974"/>
    </source>
</evidence>
<dbReference type="Pfam" id="PF22974">
    <property type="entry name" value="DUF7029"/>
    <property type="match status" value="1"/>
</dbReference>
<protein>
    <recommendedName>
        <fullName evidence="2">DUF7029 domain-containing protein</fullName>
    </recommendedName>
</protein>
<evidence type="ECO:0000313" key="4">
    <source>
        <dbReference type="Proteomes" id="UP000799302"/>
    </source>
</evidence>